<evidence type="ECO:0000313" key="7">
    <source>
        <dbReference type="EMBL" id="KAF5322119.1"/>
    </source>
</evidence>
<dbReference type="GO" id="GO:0016020">
    <property type="term" value="C:membrane"/>
    <property type="evidence" value="ECO:0007669"/>
    <property type="project" value="UniProtKB-SubCell"/>
</dbReference>
<dbReference type="EMBL" id="JAACJJ010000028">
    <property type="protein sequence ID" value="KAF5322119.1"/>
    <property type="molecule type" value="Genomic_DNA"/>
</dbReference>
<dbReference type="InterPro" id="IPR051694">
    <property type="entry name" value="Immunoregulatory_rcpt-like"/>
</dbReference>
<evidence type="ECO:0000256" key="5">
    <source>
        <dbReference type="SAM" id="MobiDB-lite"/>
    </source>
</evidence>
<comment type="subcellular location">
    <subcellularLocation>
        <location evidence="1">Membrane</location>
        <topology evidence="1">Single-pass membrane protein</topology>
    </subcellularLocation>
</comment>
<evidence type="ECO:0000256" key="1">
    <source>
        <dbReference type="ARBA" id="ARBA00004167"/>
    </source>
</evidence>
<evidence type="ECO:0000256" key="3">
    <source>
        <dbReference type="ARBA" id="ARBA00022989"/>
    </source>
</evidence>
<protein>
    <recommendedName>
        <fullName evidence="9">Mid2 domain-containing protein</fullName>
    </recommendedName>
</protein>
<keyword evidence="3 6" id="KW-1133">Transmembrane helix</keyword>
<dbReference type="GO" id="GO:0071944">
    <property type="term" value="C:cell periphery"/>
    <property type="evidence" value="ECO:0007669"/>
    <property type="project" value="UniProtKB-ARBA"/>
</dbReference>
<evidence type="ECO:0000256" key="4">
    <source>
        <dbReference type="ARBA" id="ARBA00023136"/>
    </source>
</evidence>
<organism evidence="7 8">
    <name type="scientific">Psilocybe cf. subviscida</name>
    <dbReference type="NCBI Taxonomy" id="2480587"/>
    <lineage>
        <taxon>Eukaryota</taxon>
        <taxon>Fungi</taxon>
        <taxon>Dikarya</taxon>
        <taxon>Basidiomycota</taxon>
        <taxon>Agaricomycotina</taxon>
        <taxon>Agaricomycetes</taxon>
        <taxon>Agaricomycetidae</taxon>
        <taxon>Agaricales</taxon>
        <taxon>Agaricineae</taxon>
        <taxon>Strophariaceae</taxon>
        <taxon>Psilocybe</taxon>
    </lineage>
</organism>
<dbReference type="OrthoDB" id="3267813at2759"/>
<evidence type="ECO:0000256" key="6">
    <source>
        <dbReference type="SAM" id="Phobius"/>
    </source>
</evidence>
<name>A0A8H5BFB0_9AGAR</name>
<feature type="region of interest" description="Disordered" evidence="5">
    <location>
        <begin position="193"/>
        <end position="229"/>
    </location>
</feature>
<keyword evidence="8" id="KW-1185">Reference proteome</keyword>
<feature type="compositionally biased region" description="Low complexity" evidence="5">
    <location>
        <begin position="193"/>
        <end position="219"/>
    </location>
</feature>
<evidence type="ECO:0000256" key="2">
    <source>
        <dbReference type="ARBA" id="ARBA00022692"/>
    </source>
</evidence>
<feature type="transmembrane region" description="Helical" evidence="6">
    <location>
        <begin position="233"/>
        <end position="257"/>
    </location>
</feature>
<feature type="compositionally biased region" description="Basic and acidic residues" evidence="5">
    <location>
        <begin position="384"/>
        <end position="393"/>
    </location>
</feature>
<sequence>MSHSPPALRSIPMGIFHFILGALYLPGAYAYTWTFKSPPQQCGNLTINVSGGGVPPYRVLIIPFGPSPLPNNVEARRILDVPFEGNSTELTFQLKYPQNSQLVAVIVQCLTTRIGWDNSTVKSIPTFQGVIPGGQSFTIPQGDLTTVPEQGTGFSWKPNLRGGTTLIIVGGDSRGGGTGGSVLNTVSTDINNDSSCLNDSSPSSTPGSPAGGSYPTSPAQGGSGSGSGSKANVGAIVGGVLGGLAFLIALILLIWFFRRKSKKNRAMKERPMNLITDDDDDAPPAAGGTRRNELPEYYQPEPFMVPDPTLDAGRSSIGGTYTDDDGTRPLSATSSSFYTRGTTPEPGASLAGYGAGGTHAGSSTGGERRKGGAPRPMRPVNIIQHDDAGPPEDKEPEAEPETIELPPAYTAVGRGRANNAAAVTAAPASPPVEPAA</sequence>
<reference evidence="7 8" key="1">
    <citation type="journal article" date="2020" name="ISME J.">
        <title>Uncovering the hidden diversity of litter-decomposition mechanisms in mushroom-forming fungi.</title>
        <authorList>
            <person name="Floudas D."/>
            <person name="Bentzer J."/>
            <person name="Ahren D."/>
            <person name="Johansson T."/>
            <person name="Persson P."/>
            <person name="Tunlid A."/>
        </authorList>
    </citation>
    <scope>NUCLEOTIDE SEQUENCE [LARGE SCALE GENOMIC DNA]</scope>
    <source>
        <strain evidence="7 8">CBS 101986</strain>
    </source>
</reference>
<dbReference type="AlphaFoldDB" id="A0A8H5BFB0"/>
<accession>A0A8H5BFB0</accession>
<keyword evidence="2 6" id="KW-0812">Transmembrane</keyword>
<feature type="compositionally biased region" description="Polar residues" evidence="5">
    <location>
        <begin position="330"/>
        <end position="342"/>
    </location>
</feature>
<feature type="region of interest" description="Disordered" evidence="5">
    <location>
        <begin position="266"/>
        <end position="294"/>
    </location>
</feature>
<evidence type="ECO:0000313" key="8">
    <source>
        <dbReference type="Proteomes" id="UP000567179"/>
    </source>
</evidence>
<keyword evidence="4 6" id="KW-0472">Membrane</keyword>
<dbReference type="Proteomes" id="UP000567179">
    <property type="component" value="Unassembled WGS sequence"/>
</dbReference>
<gene>
    <name evidence="7" type="ORF">D9619_000221</name>
</gene>
<proteinExistence type="predicted"/>
<comment type="caution">
    <text evidence="7">The sequence shown here is derived from an EMBL/GenBank/DDBJ whole genome shotgun (WGS) entry which is preliminary data.</text>
</comment>
<feature type="region of interest" description="Disordered" evidence="5">
    <location>
        <begin position="317"/>
        <end position="403"/>
    </location>
</feature>
<dbReference type="PANTHER" id="PTHR15549">
    <property type="entry name" value="PAIRED IMMUNOGLOBULIN-LIKE TYPE 2 RECEPTOR"/>
    <property type="match status" value="1"/>
</dbReference>
<evidence type="ECO:0008006" key="9">
    <source>
        <dbReference type="Google" id="ProtNLM"/>
    </source>
</evidence>